<evidence type="ECO:0000256" key="2">
    <source>
        <dbReference type="SAM" id="SignalP"/>
    </source>
</evidence>
<evidence type="ECO:0000313" key="4">
    <source>
        <dbReference type="EMBL" id="EEN57928.1"/>
    </source>
</evidence>
<dbReference type="PANTHER" id="PTHR14684">
    <property type="entry name" value="THIOREDOXIN DOMAIN-CONTAINING PROTEIN 15"/>
    <property type="match status" value="1"/>
</dbReference>
<dbReference type="PANTHER" id="PTHR14684:SF2">
    <property type="entry name" value="THIOREDOXIN DOMAIN-CONTAINING PROTEIN 15"/>
    <property type="match status" value="1"/>
</dbReference>
<keyword evidence="2" id="KW-0732">Signal</keyword>
<feature type="compositionally biased region" description="Basic and acidic residues" evidence="1">
    <location>
        <begin position="61"/>
        <end position="79"/>
    </location>
</feature>
<dbReference type="STRING" id="7739.C3YP37"/>
<feature type="region of interest" description="Disordered" evidence="1">
    <location>
        <begin position="51"/>
        <end position="320"/>
    </location>
</feature>
<feature type="compositionally biased region" description="Basic and acidic residues" evidence="1">
    <location>
        <begin position="180"/>
        <end position="212"/>
    </location>
</feature>
<feature type="compositionally biased region" description="Polar residues" evidence="1">
    <location>
        <begin position="152"/>
        <end position="162"/>
    </location>
</feature>
<reference evidence="4" key="1">
    <citation type="journal article" date="2008" name="Nature">
        <title>The amphioxus genome and the evolution of the chordate karyotype.</title>
        <authorList>
            <consortium name="US DOE Joint Genome Institute (JGI-PGF)"/>
            <person name="Putnam N.H."/>
            <person name="Butts T."/>
            <person name="Ferrier D.E.K."/>
            <person name="Furlong R.F."/>
            <person name="Hellsten U."/>
            <person name="Kawashima T."/>
            <person name="Robinson-Rechavi M."/>
            <person name="Shoguchi E."/>
            <person name="Terry A."/>
            <person name="Yu J.-K."/>
            <person name="Benito-Gutierrez E.L."/>
            <person name="Dubchak I."/>
            <person name="Garcia-Fernandez J."/>
            <person name="Gibson-Brown J.J."/>
            <person name="Grigoriev I.V."/>
            <person name="Horton A.C."/>
            <person name="de Jong P.J."/>
            <person name="Jurka J."/>
            <person name="Kapitonov V.V."/>
            <person name="Kohara Y."/>
            <person name="Kuroki Y."/>
            <person name="Lindquist E."/>
            <person name="Lucas S."/>
            <person name="Osoegawa K."/>
            <person name="Pennacchio L.A."/>
            <person name="Salamov A.A."/>
            <person name="Satou Y."/>
            <person name="Sauka-Spengler T."/>
            <person name="Schmutz J."/>
            <person name="Shin-I T."/>
            <person name="Toyoda A."/>
            <person name="Bronner-Fraser M."/>
            <person name="Fujiyama A."/>
            <person name="Holland L.Z."/>
            <person name="Holland P.W.H."/>
            <person name="Satoh N."/>
            <person name="Rokhsar D.S."/>
        </authorList>
    </citation>
    <scope>NUCLEOTIDE SEQUENCE [LARGE SCALE GENOMIC DNA]</scope>
    <source>
        <strain evidence="4">S238N-H82</strain>
        <tissue evidence="4">Testes</tissue>
    </source>
</reference>
<gene>
    <name evidence="4" type="ORF">BRAFLDRAFT_86400</name>
</gene>
<dbReference type="InterPro" id="IPR013766">
    <property type="entry name" value="Thioredoxin_domain"/>
</dbReference>
<dbReference type="InParanoid" id="C3YP37"/>
<dbReference type="PROSITE" id="PS51352">
    <property type="entry name" value="THIOREDOXIN_2"/>
    <property type="match status" value="1"/>
</dbReference>
<dbReference type="Pfam" id="PF00085">
    <property type="entry name" value="Thioredoxin"/>
    <property type="match status" value="1"/>
</dbReference>
<dbReference type="SUPFAM" id="SSF52833">
    <property type="entry name" value="Thioredoxin-like"/>
    <property type="match status" value="1"/>
</dbReference>
<evidence type="ECO:0000256" key="1">
    <source>
        <dbReference type="SAM" id="MobiDB-lite"/>
    </source>
</evidence>
<feature type="compositionally biased region" description="Polar residues" evidence="1">
    <location>
        <begin position="251"/>
        <end position="264"/>
    </location>
</feature>
<accession>C3YP37</accession>
<feature type="signal peptide" evidence="2">
    <location>
        <begin position="1"/>
        <end position="28"/>
    </location>
</feature>
<proteinExistence type="predicted"/>
<protein>
    <recommendedName>
        <fullName evidence="3">Thioredoxin domain-containing protein</fullName>
    </recommendedName>
</protein>
<evidence type="ECO:0000259" key="3">
    <source>
        <dbReference type="PROSITE" id="PS51352"/>
    </source>
</evidence>
<feature type="compositionally biased region" description="Polar residues" evidence="1">
    <location>
        <begin position="81"/>
        <end position="117"/>
    </location>
</feature>
<feature type="domain" description="Thioredoxin" evidence="3">
    <location>
        <begin position="309"/>
        <end position="444"/>
    </location>
</feature>
<dbReference type="Gene3D" id="3.40.30.10">
    <property type="entry name" value="Glutaredoxin"/>
    <property type="match status" value="1"/>
</dbReference>
<feature type="chain" id="PRO_5002935905" description="Thioredoxin domain-containing protein" evidence="2">
    <location>
        <begin position="29"/>
        <end position="519"/>
    </location>
</feature>
<dbReference type="eggNOG" id="KOG2640">
    <property type="taxonomic scope" value="Eukaryota"/>
</dbReference>
<sequence>MAAPMSKKTRQWYGKCLVVLLALCTAEGQVASPGNKQDSAAFYDGMAELLQPEAESAHSSAELDRTSEDSAHSSVELDRTSAPNSALDRTSEDSAQTAVQLDRTSAPRQPDSAQSSVELDETSEDSAQSSVELDRTLSPGDPEPQRAGDSVATETDSGQQESLAAAELDRTDSSSAMESGKPERSGGESDRTKCSVVTEPEREAGLAIEQDRVSQNVESDLASKSSSSESLSVESDRTTASSEGGSDKISESPSLESEATQSVEEPQENPGVDQGNQTLPAPVTPGNATAGNGTGDQPVAEETSAAGSKHAPKKVSCAAREKSDGEPLVVKVVNGSELIRILKVTQNTSGNVTAEGDCVLIMFYAAWCPFSAAAAPPYHALARAFPDVLLLAIDAIANSHLNTRFGTVAVPNIMLFYNGKALSRFNQSERSLEQLRMFVKNHTAGSPHACSTSTCRLRGMYRGGWFNINMQTEGGSTGGCWFNISMQTEGGSFNISMQTEGGVQGGSTGGLLVQHQHAD</sequence>
<dbReference type="InterPro" id="IPR036249">
    <property type="entry name" value="Thioredoxin-like_sf"/>
</dbReference>
<feature type="compositionally biased region" description="Low complexity" evidence="1">
    <location>
        <begin position="217"/>
        <end position="233"/>
    </location>
</feature>
<name>C3YP37_BRAFL</name>
<dbReference type="AlphaFoldDB" id="C3YP37"/>
<organism>
    <name type="scientific">Branchiostoma floridae</name>
    <name type="common">Florida lancelet</name>
    <name type="synonym">Amphioxus</name>
    <dbReference type="NCBI Taxonomy" id="7739"/>
    <lineage>
        <taxon>Eukaryota</taxon>
        <taxon>Metazoa</taxon>
        <taxon>Chordata</taxon>
        <taxon>Cephalochordata</taxon>
        <taxon>Leptocardii</taxon>
        <taxon>Amphioxiformes</taxon>
        <taxon>Branchiostomatidae</taxon>
        <taxon>Branchiostoma</taxon>
    </lineage>
</organism>
<dbReference type="InterPro" id="IPR042418">
    <property type="entry name" value="TXNDC15"/>
</dbReference>
<dbReference type="EMBL" id="GG666537">
    <property type="protein sequence ID" value="EEN57928.1"/>
    <property type="molecule type" value="Genomic_DNA"/>
</dbReference>